<accession>A0A161LMD9</accession>
<dbReference type="PROSITE" id="PS51257">
    <property type="entry name" value="PROKAR_LIPOPROTEIN"/>
    <property type="match status" value="1"/>
</dbReference>
<dbReference type="OrthoDB" id="9780943at2"/>
<dbReference type="InterPro" id="IPR005064">
    <property type="entry name" value="BUG"/>
</dbReference>
<dbReference type="Gene3D" id="3.40.190.10">
    <property type="entry name" value="Periplasmic binding protein-like II"/>
    <property type="match status" value="1"/>
</dbReference>
<dbReference type="Pfam" id="PF03401">
    <property type="entry name" value="TctC"/>
    <property type="match status" value="1"/>
</dbReference>
<reference evidence="4" key="2">
    <citation type="submission" date="2016-04" db="EMBL/GenBank/DDBJ databases">
        <title>Planomonospora sphaerica JCM9374 whole genome shotgun sequence.</title>
        <authorList>
            <person name="Suzuki T."/>
            <person name="Dohra H."/>
            <person name="Kodani S."/>
        </authorList>
    </citation>
    <scope>NUCLEOTIDE SEQUENCE [LARGE SCALE GENOMIC DNA]</scope>
    <source>
        <strain evidence="4">JCM 9374</strain>
    </source>
</reference>
<feature type="signal peptide" evidence="2">
    <location>
        <begin position="1"/>
        <end position="16"/>
    </location>
</feature>
<dbReference type="PANTHER" id="PTHR42928">
    <property type="entry name" value="TRICARBOXYLATE-BINDING PROTEIN"/>
    <property type="match status" value="1"/>
</dbReference>
<name>A0A161LMD9_9ACTN</name>
<keyword evidence="4" id="KW-1185">Reference proteome</keyword>
<evidence type="ECO:0000313" key="3">
    <source>
        <dbReference type="EMBL" id="GAT65776.1"/>
    </source>
</evidence>
<evidence type="ECO:0000256" key="2">
    <source>
        <dbReference type="SAM" id="SignalP"/>
    </source>
</evidence>
<gene>
    <name evidence="3" type="ORF">PS9374_01416</name>
</gene>
<keyword evidence="2" id="KW-0732">Signal</keyword>
<dbReference type="SUPFAM" id="SSF53850">
    <property type="entry name" value="Periplasmic binding protein-like II"/>
    <property type="match status" value="1"/>
</dbReference>
<comment type="similarity">
    <text evidence="1">Belongs to the UPF0065 (bug) family.</text>
</comment>
<dbReference type="Proteomes" id="UP000077701">
    <property type="component" value="Unassembled WGS sequence"/>
</dbReference>
<reference evidence="3 4" key="1">
    <citation type="journal article" date="2016" name="Genome Announc.">
        <title>Draft Genome Sequence of Planomonospora sphaerica JCM9374, a Rare Actinomycete.</title>
        <authorList>
            <person name="Dohra H."/>
            <person name="Suzuki T."/>
            <person name="Inoue Y."/>
            <person name="Kodani S."/>
        </authorList>
    </citation>
    <scope>NUCLEOTIDE SEQUENCE [LARGE SCALE GENOMIC DNA]</scope>
    <source>
        <strain evidence="3 4">JCM 9374</strain>
    </source>
</reference>
<dbReference type="InterPro" id="IPR042100">
    <property type="entry name" value="Bug_dom1"/>
</dbReference>
<dbReference type="PANTHER" id="PTHR42928:SF3">
    <property type="entry name" value="UPF0065 PROTEIN YFLP"/>
    <property type="match status" value="1"/>
</dbReference>
<dbReference type="EMBL" id="BDCX01000003">
    <property type="protein sequence ID" value="GAT65776.1"/>
    <property type="molecule type" value="Genomic_DNA"/>
</dbReference>
<dbReference type="STRING" id="161355.PS9374_01416"/>
<dbReference type="Gene3D" id="3.40.190.150">
    <property type="entry name" value="Bordetella uptake gene, domain 1"/>
    <property type="match status" value="1"/>
</dbReference>
<evidence type="ECO:0000313" key="4">
    <source>
        <dbReference type="Proteomes" id="UP000077701"/>
    </source>
</evidence>
<organism evidence="3 4">
    <name type="scientific">Planomonospora sphaerica</name>
    <dbReference type="NCBI Taxonomy" id="161355"/>
    <lineage>
        <taxon>Bacteria</taxon>
        <taxon>Bacillati</taxon>
        <taxon>Actinomycetota</taxon>
        <taxon>Actinomycetes</taxon>
        <taxon>Streptosporangiales</taxon>
        <taxon>Streptosporangiaceae</taxon>
        <taxon>Planomonospora</taxon>
    </lineage>
</organism>
<comment type="caution">
    <text evidence="3">The sequence shown here is derived from an EMBL/GenBank/DDBJ whole genome shotgun (WGS) entry which is preliminary data.</text>
</comment>
<dbReference type="RefSeq" id="WP_068895502.1">
    <property type="nucleotide sequence ID" value="NZ_BDCX01000003.1"/>
</dbReference>
<sequence>MHRRRFFWITAGIAVAAAGCGTTGGAGPPVPERLSVIAPAARGREADRVARALASALTGDGLARTVEVENHPGGAGAAALAALAASRTSGAPFTREGGLLVAGMPMVAGAETSGAAPLAESATPLARLVGEWAALAVSADSRLRSFEDFAARLRRDPAGLVVGGRAAGGPDHVLYGMIGKCLGVDARLLEYTGYAGADQAVEALGGGWAAAILAPARVLAAGLASGRLRVLAVSSRERIDGIEAPTLMELEVRLEYADWRGLLGPGEMSAEDREAAVALCDRIDASPRWRELCARQGWERVYLSGDDFRQWLATETERTRGVLYELGLLGSSDTNCRAGCAIRP</sequence>
<dbReference type="AlphaFoldDB" id="A0A161LMD9"/>
<feature type="chain" id="PRO_5038705950" evidence="2">
    <location>
        <begin position="17"/>
        <end position="344"/>
    </location>
</feature>
<protein>
    <submittedName>
        <fullName evidence="3">C4-dicarboxylate ABC transporter substrate-binding protein</fullName>
    </submittedName>
</protein>
<dbReference type="PIRSF" id="PIRSF017082">
    <property type="entry name" value="YflP"/>
    <property type="match status" value="1"/>
</dbReference>
<evidence type="ECO:0000256" key="1">
    <source>
        <dbReference type="ARBA" id="ARBA00006987"/>
    </source>
</evidence>
<proteinExistence type="inferred from homology"/>